<comment type="pathway">
    <text evidence="1">Lipid metabolism; butanoate metabolism.</text>
</comment>
<dbReference type="GO" id="GO:0016627">
    <property type="term" value="F:oxidoreductase activity, acting on the CH-CH group of donors"/>
    <property type="evidence" value="ECO:0007669"/>
    <property type="project" value="InterPro"/>
</dbReference>
<dbReference type="RefSeq" id="WP_073446069.1">
    <property type="nucleotide sequence ID" value="NZ_FRBK01000011.1"/>
</dbReference>
<protein>
    <submittedName>
        <fullName evidence="4">Acyl-CoA dehydrogenase, middle domain</fullName>
    </submittedName>
</protein>
<dbReference type="InterPro" id="IPR013328">
    <property type="entry name" value="6PGD_dom2"/>
</dbReference>
<gene>
    <name evidence="4" type="ORF">SAMN05216268_111105</name>
</gene>
<dbReference type="SUPFAM" id="SSF56645">
    <property type="entry name" value="Acyl-CoA dehydrogenase NM domain-like"/>
    <property type="match status" value="1"/>
</dbReference>
<accession>A0A9X8MZU0</accession>
<dbReference type="EMBL" id="FRBK01000011">
    <property type="protein sequence ID" value="SHM46542.1"/>
    <property type="molecule type" value="Genomic_DNA"/>
</dbReference>
<comment type="caution">
    <text evidence="4">The sequence shown here is derived from an EMBL/GenBank/DDBJ whole genome shotgun (WGS) entry which is preliminary data.</text>
</comment>
<reference evidence="5" key="1">
    <citation type="submission" date="2016-11" db="EMBL/GenBank/DDBJ databases">
        <authorList>
            <person name="Jaros S."/>
            <person name="Januszkiewicz K."/>
            <person name="Wedrychowicz H."/>
        </authorList>
    </citation>
    <scope>NUCLEOTIDE SEQUENCE [LARGE SCALE GENOMIC DNA]</scope>
    <source>
        <strain evidence="5">CGMCC 4.3555</strain>
    </source>
</reference>
<evidence type="ECO:0000259" key="3">
    <source>
        <dbReference type="Pfam" id="PF00725"/>
    </source>
</evidence>
<evidence type="ECO:0000256" key="2">
    <source>
        <dbReference type="ARBA" id="ARBA00009463"/>
    </source>
</evidence>
<dbReference type="GO" id="GO:0008691">
    <property type="term" value="F:3-hydroxybutyryl-CoA dehydrogenase activity"/>
    <property type="evidence" value="ECO:0007669"/>
    <property type="project" value="TreeGrafter"/>
</dbReference>
<organism evidence="4 5">
    <name type="scientific">Streptomyces yunnanensis</name>
    <dbReference type="NCBI Taxonomy" id="156453"/>
    <lineage>
        <taxon>Bacteria</taxon>
        <taxon>Bacillati</taxon>
        <taxon>Actinomycetota</taxon>
        <taxon>Actinomycetes</taxon>
        <taxon>Kitasatosporales</taxon>
        <taxon>Streptomycetaceae</taxon>
        <taxon>Streptomyces</taxon>
    </lineage>
</organism>
<feature type="domain" description="3-hydroxyacyl-CoA dehydrogenase C-terminal" evidence="3">
    <location>
        <begin position="67"/>
        <end position="148"/>
    </location>
</feature>
<dbReference type="PANTHER" id="PTHR48075">
    <property type="entry name" value="3-HYDROXYACYL-COA DEHYDROGENASE FAMILY PROTEIN"/>
    <property type="match status" value="1"/>
</dbReference>
<name>A0A9X8MZU0_9ACTN</name>
<proteinExistence type="inferred from homology"/>
<dbReference type="Gene3D" id="1.10.1040.10">
    <property type="entry name" value="N-(1-d-carboxylethyl)-l-norvaline Dehydrogenase, domain 2"/>
    <property type="match status" value="1"/>
</dbReference>
<dbReference type="SUPFAM" id="SSF48179">
    <property type="entry name" value="6-phosphogluconate dehydrogenase C-terminal domain-like"/>
    <property type="match status" value="1"/>
</dbReference>
<dbReference type="InterPro" id="IPR008927">
    <property type="entry name" value="6-PGluconate_DH-like_C_sf"/>
</dbReference>
<dbReference type="PANTHER" id="PTHR48075:SF5">
    <property type="entry name" value="3-HYDROXYBUTYRYL-COA DEHYDROGENASE"/>
    <property type="match status" value="1"/>
</dbReference>
<dbReference type="InterPro" id="IPR006108">
    <property type="entry name" value="3HC_DH_C"/>
</dbReference>
<dbReference type="Proteomes" id="UP000184388">
    <property type="component" value="Unassembled WGS sequence"/>
</dbReference>
<comment type="similarity">
    <text evidence="2">Belongs to the 3-hydroxyacyl-CoA dehydrogenase family.</text>
</comment>
<evidence type="ECO:0000313" key="4">
    <source>
        <dbReference type="EMBL" id="SHM46542.1"/>
    </source>
</evidence>
<dbReference type="AlphaFoldDB" id="A0A9X8MZU0"/>
<dbReference type="Pfam" id="PF00725">
    <property type="entry name" value="3HCDH"/>
    <property type="match status" value="1"/>
</dbReference>
<evidence type="ECO:0000313" key="5">
    <source>
        <dbReference type="Proteomes" id="UP000184388"/>
    </source>
</evidence>
<dbReference type="InterPro" id="IPR009100">
    <property type="entry name" value="AcylCoA_DH/oxidase_NM_dom_sf"/>
</dbReference>
<sequence length="150" mass="16234">MPSLATGERFAVFAATEEEAGTELGRVRTAVDEDGDDVVVTGHKRWVTFGQTEDDVLVLGMHFMNPATVLEEGTADGGTVDRVFQGCFGHARGPLRTADLIGLDTVLDSLHVLLECTADRRYTPCALLTDLVQQSHVGRKGGRGFPTYVR</sequence>
<evidence type="ECO:0000256" key="1">
    <source>
        <dbReference type="ARBA" id="ARBA00005086"/>
    </source>
</evidence>
<dbReference type="GO" id="GO:0006635">
    <property type="term" value="P:fatty acid beta-oxidation"/>
    <property type="evidence" value="ECO:0007669"/>
    <property type="project" value="TreeGrafter"/>
</dbReference>